<accession>A0A820A3P2</accession>
<evidence type="ECO:0000313" key="4">
    <source>
        <dbReference type="Proteomes" id="UP000663836"/>
    </source>
</evidence>
<name>A0A820A3P2_9BILA</name>
<dbReference type="AlphaFoldDB" id="A0A820A3P2"/>
<dbReference type="Proteomes" id="UP000663864">
    <property type="component" value="Unassembled WGS sequence"/>
</dbReference>
<evidence type="ECO:0000313" key="2">
    <source>
        <dbReference type="EMBL" id="CAF1508164.1"/>
    </source>
</evidence>
<dbReference type="EMBL" id="CAJNOT010007564">
    <property type="protein sequence ID" value="CAF1508164.1"/>
    <property type="molecule type" value="Genomic_DNA"/>
</dbReference>
<gene>
    <name evidence="3" type="ORF">JBS370_LOCUS35728</name>
    <name evidence="2" type="ORF">ZHD862_LOCUS37780</name>
</gene>
<organism evidence="3 4">
    <name type="scientific">Rotaria sordida</name>
    <dbReference type="NCBI Taxonomy" id="392033"/>
    <lineage>
        <taxon>Eukaryota</taxon>
        <taxon>Metazoa</taxon>
        <taxon>Spiralia</taxon>
        <taxon>Gnathifera</taxon>
        <taxon>Rotifera</taxon>
        <taxon>Eurotatoria</taxon>
        <taxon>Bdelloidea</taxon>
        <taxon>Philodinida</taxon>
        <taxon>Philodinidae</taxon>
        <taxon>Rotaria</taxon>
    </lineage>
</organism>
<feature type="region of interest" description="Disordered" evidence="1">
    <location>
        <begin position="1"/>
        <end position="67"/>
    </location>
</feature>
<reference evidence="3" key="1">
    <citation type="submission" date="2021-02" db="EMBL/GenBank/DDBJ databases">
        <authorList>
            <person name="Nowell W R."/>
        </authorList>
    </citation>
    <scope>NUCLEOTIDE SEQUENCE</scope>
</reference>
<dbReference type="EMBL" id="CAJOBD010012868">
    <property type="protein sequence ID" value="CAF4185249.1"/>
    <property type="molecule type" value="Genomic_DNA"/>
</dbReference>
<feature type="compositionally biased region" description="Basic and acidic residues" evidence="1">
    <location>
        <begin position="29"/>
        <end position="44"/>
    </location>
</feature>
<evidence type="ECO:0000313" key="3">
    <source>
        <dbReference type="EMBL" id="CAF4185249.1"/>
    </source>
</evidence>
<feature type="compositionally biased region" description="Low complexity" evidence="1">
    <location>
        <begin position="48"/>
        <end position="60"/>
    </location>
</feature>
<comment type="caution">
    <text evidence="3">The sequence shown here is derived from an EMBL/GenBank/DDBJ whole genome shotgun (WGS) entry which is preliminary data.</text>
</comment>
<evidence type="ECO:0000256" key="1">
    <source>
        <dbReference type="SAM" id="MobiDB-lite"/>
    </source>
</evidence>
<protein>
    <submittedName>
        <fullName evidence="3">Uncharacterized protein</fullName>
    </submittedName>
</protein>
<dbReference type="Proteomes" id="UP000663836">
    <property type="component" value="Unassembled WGS sequence"/>
</dbReference>
<proteinExistence type="predicted"/>
<sequence length="137" mass="15371">MTNSTNEFGKNISDYDESNSDPDYSVGEIKSDDTSADESISKEDDSLDSNSTDDNIDINSQPESIEKNGVLWTTETSAAHGRLHAINIMKMKPGAVTTVQIIMDAFKLFITDEILSEVVLQTNKYAKRYLDQQKQRR</sequence>